<dbReference type="AlphaFoldDB" id="A0A0F3GSN1"/>
<keyword evidence="2" id="KW-1185">Reference proteome</keyword>
<organism evidence="1 2">
    <name type="scientific">Candidatus Magnetobacterium bavaricum</name>
    <dbReference type="NCBI Taxonomy" id="29290"/>
    <lineage>
        <taxon>Bacteria</taxon>
        <taxon>Pseudomonadati</taxon>
        <taxon>Nitrospirota</taxon>
        <taxon>Thermodesulfovibrionia</taxon>
        <taxon>Thermodesulfovibrionales</taxon>
        <taxon>Candidatus Magnetobacteriaceae</taxon>
        <taxon>Candidatus Magnetobacterium</taxon>
    </lineage>
</organism>
<reference evidence="1 2" key="1">
    <citation type="submission" date="2015-02" db="EMBL/GenBank/DDBJ databases">
        <title>Single-cell genomics of uncultivated deep-branching MTB reveals a conserved set of magnetosome genes.</title>
        <authorList>
            <person name="Kolinko S."/>
            <person name="Richter M."/>
            <person name="Glockner F.O."/>
            <person name="Brachmann A."/>
            <person name="Schuler D."/>
        </authorList>
    </citation>
    <scope>NUCLEOTIDE SEQUENCE [LARGE SCALE GENOMIC DNA]</scope>
    <source>
        <strain evidence="1">TM-1</strain>
    </source>
</reference>
<accession>A0A0F3GSN1</accession>
<comment type="caution">
    <text evidence="1">The sequence shown here is derived from an EMBL/GenBank/DDBJ whole genome shotgun (WGS) entry which is preliminary data.</text>
</comment>
<name>A0A0F3GSN1_9BACT</name>
<protein>
    <submittedName>
        <fullName evidence="1">Uncharacterized protein</fullName>
    </submittedName>
</protein>
<evidence type="ECO:0000313" key="1">
    <source>
        <dbReference type="EMBL" id="KJU84876.1"/>
    </source>
</evidence>
<dbReference type="Proteomes" id="UP000033423">
    <property type="component" value="Unassembled WGS sequence"/>
</dbReference>
<proteinExistence type="predicted"/>
<gene>
    <name evidence="1" type="ORF">MBAV_002931</name>
</gene>
<sequence>MPSSGYYKHSVKNNASKLFLWAHKFSCCKKYPTVKKTAIIDLRVELNYMIHK</sequence>
<evidence type="ECO:0000313" key="2">
    <source>
        <dbReference type="Proteomes" id="UP000033423"/>
    </source>
</evidence>
<dbReference type="EMBL" id="LACI01001259">
    <property type="protein sequence ID" value="KJU84876.1"/>
    <property type="molecule type" value="Genomic_DNA"/>
</dbReference>